<reference evidence="2" key="1">
    <citation type="journal article" date="2020" name="Mol. Biochem. Parasitol.">
        <title>Characterization of the complete mitogenome of Centrorhynchus clitorideus (Meyer, 1931) (Palaeacanthocephala: Centrorhynchidae), the largest mitochondrial genome in Acanthocephala, and its phylogenetic implications.</title>
        <authorList>
            <person name="Muhammad N."/>
            <person name="Suleman"/>
            <person name="Khan M.S."/>
            <person name="Li L."/>
            <person name="Zhao Q."/>
            <person name="Ullah H."/>
            <person name="Zhu X.Q."/>
            <person name="Ma J."/>
        </authorList>
    </citation>
    <scope>NUCLEOTIDE SEQUENCE</scope>
</reference>
<gene>
    <name evidence="2" type="primary">ND6</name>
</gene>
<feature type="transmembrane region" description="Helical" evidence="1">
    <location>
        <begin position="7"/>
        <end position="40"/>
    </location>
</feature>
<feature type="transmembrane region" description="Helical" evidence="1">
    <location>
        <begin position="46"/>
        <end position="65"/>
    </location>
</feature>
<feature type="transmembrane region" description="Helical" evidence="1">
    <location>
        <begin position="114"/>
        <end position="135"/>
    </location>
</feature>
<proteinExistence type="predicted"/>
<organism evidence="2">
    <name type="scientific">Centrorhynchus clitorideus</name>
    <dbReference type="NCBI Taxonomy" id="2731796"/>
    <lineage>
        <taxon>Eukaryota</taxon>
        <taxon>Metazoa</taxon>
        <taxon>Spiralia</taxon>
        <taxon>Lophotrochozoa</taxon>
        <taxon>Acanthocephala</taxon>
        <taxon>Palaeacanthocephala</taxon>
        <taxon>Polymorphida</taxon>
        <taxon>Centrorhynchidae</taxon>
        <taxon>Centrorhynchus</taxon>
    </lineage>
</organism>
<keyword evidence="1" id="KW-0812">Transmembrane</keyword>
<accession>A0A6M3YZ70</accession>
<keyword evidence="1" id="KW-0472">Membrane</keyword>
<name>A0A6M3YZ70_9BILA</name>
<protein>
    <submittedName>
        <fullName evidence="2">NADH dehydrogenase subunit 6</fullName>
    </submittedName>
</protein>
<keyword evidence="1" id="KW-1133">Transmembrane helix</keyword>
<evidence type="ECO:0000256" key="1">
    <source>
        <dbReference type="SAM" id="Phobius"/>
    </source>
</evidence>
<dbReference type="EMBL" id="MT113355">
    <property type="protein sequence ID" value="QJI81285.1"/>
    <property type="molecule type" value="Genomic_DNA"/>
</dbReference>
<evidence type="ECO:0000313" key="2">
    <source>
        <dbReference type="EMBL" id="QJI81285.1"/>
    </source>
</evidence>
<geneLocation type="mitochondrion" evidence="2"/>
<sequence>MGSLLLLGWILATGLMGGFVSGLWMATWMLILILAAAFVLWGSGMAWLIVAFVYLGGVFVLMVYVSGTDVSGSKEGSGGGLVVVGAMLILMVILGSTDGSSGFGLSVLEGGGYALVGLTAPAVLVTMVLVNWTVYGHKGTLRSL</sequence>
<dbReference type="AlphaFoldDB" id="A0A6M3YZ70"/>
<keyword evidence="2" id="KW-0496">Mitochondrion</keyword>
<feature type="transmembrane region" description="Helical" evidence="1">
    <location>
        <begin position="77"/>
        <end position="94"/>
    </location>
</feature>